<evidence type="ECO:0000256" key="2">
    <source>
        <dbReference type="ARBA" id="ARBA00023027"/>
    </source>
</evidence>
<dbReference type="Proteomes" id="UP000051491">
    <property type="component" value="Unassembled WGS sequence"/>
</dbReference>
<dbReference type="PATRIC" id="fig|89059.3.peg.1085"/>
<reference evidence="6 8" key="1">
    <citation type="journal article" date="2015" name="Genome Announc.">
        <title>Expanding the biotechnology potential of lactobacilli through comparative genomics of 213 strains and associated genera.</title>
        <authorList>
            <person name="Sun Z."/>
            <person name="Harris H.M."/>
            <person name="McCann A."/>
            <person name="Guo C."/>
            <person name="Argimon S."/>
            <person name="Zhang W."/>
            <person name="Yang X."/>
            <person name="Jeffery I.B."/>
            <person name="Cooney J.C."/>
            <person name="Kagawa T.F."/>
            <person name="Liu W."/>
            <person name="Song Y."/>
            <person name="Salvetti E."/>
            <person name="Wrobel A."/>
            <person name="Rasinkangas P."/>
            <person name="Parkhill J."/>
            <person name="Rea M.C."/>
            <person name="O'Sullivan O."/>
            <person name="Ritari J."/>
            <person name="Douillard F.P."/>
            <person name="Paul Ross R."/>
            <person name="Yang R."/>
            <person name="Briner A.E."/>
            <person name="Felis G.E."/>
            <person name="de Vos W.M."/>
            <person name="Barrangou R."/>
            <person name="Klaenhammer T.R."/>
            <person name="Caufield P.W."/>
            <person name="Cui Y."/>
            <person name="Zhang H."/>
            <person name="O'Toole P.W."/>
        </authorList>
    </citation>
    <scope>NUCLEOTIDE SEQUENCE [LARGE SCALE GENOMIC DNA]</scope>
    <source>
        <strain evidence="6 8">DSM 15353</strain>
    </source>
</reference>
<dbReference type="RefSeq" id="WP_010495284.1">
    <property type="nucleotide sequence ID" value="NZ_JQBK01000025.1"/>
</dbReference>
<dbReference type="KEGG" id="laca:LAC1533_0194"/>
<protein>
    <submittedName>
        <fullName evidence="6">D-lactate dehydrogenase</fullName>
        <ecNumber evidence="7">1.1.1.28</ecNumber>
    </submittedName>
</protein>
<dbReference type="EMBL" id="JQBK01000025">
    <property type="protein sequence ID" value="KRN84769.1"/>
    <property type="molecule type" value="Genomic_DNA"/>
</dbReference>
<dbReference type="EMBL" id="LT630287">
    <property type="protein sequence ID" value="SFV39614.1"/>
    <property type="molecule type" value="Genomic_DNA"/>
</dbReference>
<keyword evidence="3 7" id="KW-0560">Oxidoreductase</keyword>
<dbReference type="GO" id="GO:0008720">
    <property type="term" value="F:D-lactate dehydrogenase (NAD+) activity"/>
    <property type="evidence" value="ECO:0007669"/>
    <property type="project" value="UniProtKB-EC"/>
</dbReference>
<feature type="domain" description="D-isomer specific 2-hydroxyacid dehydrogenase NAD-binding" evidence="5">
    <location>
        <begin position="114"/>
        <end position="299"/>
    </location>
</feature>
<reference evidence="9" key="3">
    <citation type="submission" date="2016-11" db="EMBL/GenBank/DDBJ databases">
        <authorList>
            <person name="Papadimitriou K."/>
        </authorList>
    </citation>
    <scope>NUCLEOTIDE SEQUENCE [LARGE SCALE GENOMIC DNA]</scope>
    <source>
        <strain evidence="9">ACA-DC 1533</strain>
    </source>
</reference>
<dbReference type="STRING" id="89059.LAC1533_0194"/>
<dbReference type="PANTHER" id="PTHR43026">
    <property type="entry name" value="2-HYDROXYACID DEHYDROGENASE HOMOLOG 1-RELATED"/>
    <property type="match status" value="1"/>
</dbReference>
<proteinExistence type="inferred from homology"/>
<feature type="domain" description="D-isomer specific 2-hydroxyacid dehydrogenase catalytic" evidence="4">
    <location>
        <begin position="10"/>
        <end position="329"/>
    </location>
</feature>
<dbReference type="InterPro" id="IPR036291">
    <property type="entry name" value="NAD(P)-bd_dom_sf"/>
</dbReference>
<evidence type="ECO:0000256" key="1">
    <source>
        <dbReference type="ARBA" id="ARBA00005854"/>
    </source>
</evidence>
<organism evidence="6 8">
    <name type="scientific">Ligilactobacillus acidipiscis</name>
    <dbReference type="NCBI Taxonomy" id="89059"/>
    <lineage>
        <taxon>Bacteria</taxon>
        <taxon>Bacillati</taxon>
        <taxon>Bacillota</taxon>
        <taxon>Bacilli</taxon>
        <taxon>Lactobacillales</taxon>
        <taxon>Lactobacillaceae</taxon>
        <taxon>Ligilactobacillus</taxon>
    </lineage>
</organism>
<evidence type="ECO:0000259" key="5">
    <source>
        <dbReference type="Pfam" id="PF02826"/>
    </source>
</evidence>
<comment type="similarity">
    <text evidence="1 3">Belongs to the D-isomer specific 2-hydroxyacid dehydrogenase family.</text>
</comment>
<dbReference type="PANTHER" id="PTHR43026:SF1">
    <property type="entry name" value="2-HYDROXYACID DEHYDROGENASE HOMOLOG 1-RELATED"/>
    <property type="match status" value="1"/>
</dbReference>
<dbReference type="SUPFAM" id="SSF52283">
    <property type="entry name" value="Formate/glycerate dehydrogenase catalytic domain-like"/>
    <property type="match status" value="1"/>
</dbReference>
<evidence type="ECO:0000313" key="9">
    <source>
        <dbReference type="Proteomes" id="UP000190935"/>
    </source>
</evidence>
<dbReference type="GeneID" id="95348296"/>
<dbReference type="AlphaFoldDB" id="A0A0R2K5D2"/>
<evidence type="ECO:0000313" key="6">
    <source>
        <dbReference type="EMBL" id="KRN84769.1"/>
    </source>
</evidence>
<name>A0A0R2K5D2_9LACO</name>
<dbReference type="Pfam" id="PF00389">
    <property type="entry name" value="2-Hacid_dh"/>
    <property type="match status" value="1"/>
</dbReference>
<evidence type="ECO:0000256" key="3">
    <source>
        <dbReference type="RuleBase" id="RU003719"/>
    </source>
</evidence>
<sequence>MTKLLMFNSLDDEVDVIKNWQASHPDIVIDTNKETLTPETVDLVKGYDGLLIQQDNLIDDPKVYQKLHSFGIKQISLRTTGYETIDLKEAAANDLTITNVPAYSPRSVSELVLAHTMWLLRHLNVAAQRESHNDFTWDNLQAHEIHELTVGIIGAGKIGSEVARVFKALGANIIASDPIHRPELNSVLTYVDQQTVFEQADIVTMHTPLLSSTYHMVDEAAFKAMKPSAIFINASRGAVADTPALLAALKNKDIAAAGIDTIENEANIFSKDFSHKDQPNSWLNELLSLDNATVSPHIGFYTDIAVKNMVEISLEDALRIIAGKHGQHEIGLPEK</sequence>
<keyword evidence="2" id="KW-0520">NAD</keyword>
<dbReference type="InterPro" id="IPR058205">
    <property type="entry name" value="D-LDH-like"/>
</dbReference>
<dbReference type="InterPro" id="IPR006139">
    <property type="entry name" value="D-isomer_2_OHA_DH_cat_dom"/>
</dbReference>
<dbReference type="Gene3D" id="3.40.50.720">
    <property type="entry name" value="NAD(P)-binding Rossmann-like Domain"/>
    <property type="match status" value="2"/>
</dbReference>
<evidence type="ECO:0000259" key="4">
    <source>
        <dbReference type="Pfam" id="PF00389"/>
    </source>
</evidence>
<dbReference type="GO" id="GO:0051287">
    <property type="term" value="F:NAD binding"/>
    <property type="evidence" value="ECO:0007669"/>
    <property type="project" value="InterPro"/>
</dbReference>
<dbReference type="CDD" id="cd12186">
    <property type="entry name" value="LDH"/>
    <property type="match status" value="1"/>
</dbReference>
<evidence type="ECO:0000313" key="8">
    <source>
        <dbReference type="Proteomes" id="UP000051491"/>
    </source>
</evidence>
<dbReference type="SUPFAM" id="SSF51735">
    <property type="entry name" value="NAD(P)-binding Rossmann-fold domains"/>
    <property type="match status" value="1"/>
</dbReference>
<dbReference type="EC" id="1.1.1.28" evidence="7"/>
<dbReference type="Proteomes" id="UP000190935">
    <property type="component" value="Chromosome I"/>
</dbReference>
<gene>
    <name evidence="6" type="ORF">IV43_GL001024</name>
    <name evidence="7" type="ORF">LAC1533_0194</name>
</gene>
<dbReference type="InterPro" id="IPR006140">
    <property type="entry name" value="D-isomer_DH_NAD-bd"/>
</dbReference>
<evidence type="ECO:0000313" key="7">
    <source>
        <dbReference type="EMBL" id="SFV39614.1"/>
    </source>
</evidence>
<dbReference type="Pfam" id="PF02826">
    <property type="entry name" value="2-Hacid_dh_C"/>
    <property type="match status" value="1"/>
</dbReference>
<reference evidence="7" key="2">
    <citation type="submission" date="2016-11" db="EMBL/GenBank/DDBJ databases">
        <authorList>
            <person name="Jaros S."/>
            <person name="Januszkiewicz K."/>
            <person name="Wedrychowicz H."/>
        </authorList>
    </citation>
    <scope>NUCLEOTIDE SEQUENCE [LARGE SCALE GENOMIC DNA]</scope>
    <source>
        <strain evidence="7">ACA-DC 1533</strain>
    </source>
</reference>
<accession>A0A0R2K5D2</accession>